<dbReference type="GO" id="GO:0005886">
    <property type="term" value="C:plasma membrane"/>
    <property type="evidence" value="ECO:0007669"/>
    <property type="project" value="UniProtKB-SubCell"/>
</dbReference>
<feature type="transmembrane region" description="Helical" evidence="7">
    <location>
        <begin position="12"/>
        <end position="34"/>
    </location>
</feature>
<evidence type="ECO:0000259" key="8">
    <source>
        <dbReference type="PROSITE" id="PS50850"/>
    </source>
</evidence>
<dbReference type="SUPFAM" id="SSF103473">
    <property type="entry name" value="MFS general substrate transporter"/>
    <property type="match status" value="1"/>
</dbReference>
<dbReference type="PANTHER" id="PTHR23514">
    <property type="entry name" value="BYPASS OF STOP CODON PROTEIN 6"/>
    <property type="match status" value="1"/>
</dbReference>
<name>A0A9D1N9R2_9FIRM</name>
<feature type="transmembrane region" description="Helical" evidence="7">
    <location>
        <begin position="78"/>
        <end position="97"/>
    </location>
</feature>
<comment type="subcellular location">
    <subcellularLocation>
        <location evidence="1">Cell membrane</location>
        <topology evidence="1">Multi-pass membrane protein</topology>
    </subcellularLocation>
</comment>
<keyword evidence="4 7" id="KW-0812">Transmembrane</keyword>
<feature type="transmembrane region" description="Helical" evidence="7">
    <location>
        <begin position="372"/>
        <end position="393"/>
    </location>
</feature>
<feature type="transmembrane region" description="Helical" evidence="7">
    <location>
        <begin position="170"/>
        <end position="191"/>
    </location>
</feature>
<feature type="transmembrane region" description="Helical" evidence="7">
    <location>
        <begin position="302"/>
        <end position="327"/>
    </location>
</feature>
<dbReference type="Proteomes" id="UP000886857">
    <property type="component" value="Unassembled WGS sequence"/>
</dbReference>
<dbReference type="AlphaFoldDB" id="A0A9D1N9R2"/>
<comment type="similarity">
    <text evidence="2">Belongs to the major facilitator superfamily.</text>
</comment>
<reference evidence="9" key="2">
    <citation type="journal article" date="2021" name="PeerJ">
        <title>Extensive microbial diversity within the chicken gut microbiome revealed by metagenomics and culture.</title>
        <authorList>
            <person name="Gilroy R."/>
            <person name="Ravi A."/>
            <person name="Getino M."/>
            <person name="Pursley I."/>
            <person name="Horton D.L."/>
            <person name="Alikhan N.F."/>
            <person name="Baker D."/>
            <person name="Gharbi K."/>
            <person name="Hall N."/>
            <person name="Watson M."/>
            <person name="Adriaenssens E.M."/>
            <person name="Foster-Nyarko E."/>
            <person name="Jarju S."/>
            <person name="Secka A."/>
            <person name="Antonio M."/>
            <person name="Oren A."/>
            <person name="Chaudhuri R.R."/>
            <person name="La Ragione R."/>
            <person name="Hildebrand F."/>
            <person name="Pallen M.J."/>
        </authorList>
    </citation>
    <scope>NUCLEOTIDE SEQUENCE</scope>
    <source>
        <strain evidence="9">10406</strain>
    </source>
</reference>
<evidence type="ECO:0000256" key="2">
    <source>
        <dbReference type="ARBA" id="ARBA00008335"/>
    </source>
</evidence>
<dbReference type="InterPro" id="IPR051788">
    <property type="entry name" value="MFS_Transporter"/>
</dbReference>
<dbReference type="InterPro" id="IPR011701">
    <property type="entry name" value="MFS"/>
</dbReference>
<sequence>MGLPTLKNHKTTLAACYAGYVCQAIVNNFAPLLYVTFGTAFGISAMQLTLLITVNFAIQLVVDLVCAKLVDRIGVRTAAVVAHILIGTGLILLAALPGAMDPYAGIMTAMCVCAAGGGIVEVIVSPLAESCPTRHKSAAMNILHSFYCWGSVAVIGLSTLFFSLRGTGDWRLMAYIWSALPFANAVFFLFVPVFDTVADGKPSKVRSLLGSGAFWLLVGMMFLSGASELAVAQWASSFVETGLGVDKTLGDLLGPCMFAVCMGSVRLFGAKIGSRVPLPVVILASGLVCVASYLMVSLSSVPAVALAGCALTGAAVALMWPGTFSIAAELIPKGGTAMFALLALAGDLGCVLGPSSVGWVSEAAGGSLLDGITAAVVFPALLSVLAVVCILVLKRSRRADPLPAPDRL</sequence>
<comment type="caution">
    <text evidence="9">The sequence shown here is derived from an EMBL/GenBank/DDBJ whole genome shotgun (WGS) entry which is preliminary data.</text>
</comment>
<feature type="transmembrane region" description="Helical" evidence="7">
    <location>
        <begin position="103"/>
        <end position="124"/>
    </location>
</feature>
<proteinExistence type="inferred from homology"/>
<feature type="transmembrane region" description="Helical" evidence="7">
    <location>
        <begin position="339"/>
        <end position="360"/>
    </location>
</feature>
<keyword evidence="6 7" id="KW-0472">Membrane</keyword>
<dbReference type="EMBL" id="DVOE01000023">
    <property type="protein sequence ID" value="HIU98545.1"/>
    <property type="molecule type" value="Genomic_DNA"/>
</dbReference>
<organism evidence="9 10">
    <name type="scientific">Candidatus Limadaptatus stercoripullorum</name>
    <dbReference type="NCBI Taxonomy" id="2840846"/>
    <lineage>
        <taxon>Bacteria</taxon>
        <taxon>Bacillati</taxon>
        <taxon>Bacillota</taxon>
        <taxon>Clostridia</taxon>
        <taxon>Eubacteriales</taxon>
        <taxon>Candidatus Limadaptatus</taxon>
    </lineage>
</organism>
<feature type="transmembrane region" description="Helical" evidence="7">
    <location>
        <begin position="276"/>
        <end position="296"/>
    </location>
</feature>
<feature type="transmembrane region" description="Helical" evidence="7">
    <location>
        <begin position="40"/>
        <end position="66"/>
    </location>
</feature>
<accession>A0A9D1N9R2</accession>
<gene>
    <name evidence="9" type="ORF">IAC73_01720</name>
</gene>
<reference evidence="9" key="1">
    <citation type="submission" date="2020-10" db="EMBL/GenBank/DDBJ databases">
        <authorList>
            <person name="Gilroy R."/>
        </authorList>
    </citation>
    <scope>NUCLEOTIDE SEQUENCE</scope>
    <source>
        <strain evidence="9">10406</strain>
    </source>
</reference>
<feature type="transmembrane region" description="Helical" evidence="7">
    <location>
        <begin position="212"/>
        <end position="232"/>
    </location>
</feature>
<dbReference type="InterPro" id="IPR036259">
    <property type="entry name" value="MFS_trans_sf"/>
</dbReference>
<protein>
    <submittedName>
        <fullName evidence="9">MFS transporter</fullName>
    </submittedName>
</protein>
<evidence type="ECO:0000256" key="4">
    <source>
        <dbReference type="ARBA" id="ARBA00022692"/>
    </source>
</evidence>
<dbReference type="PROSITE" id="PS50850">
    <property type="entry name" value="MFS"/>
    <property type="match status" value="1"/>
</dbReference>
<feature type="transmembrane region" description="Helical" evidence="7">
    <location>
        <begin position="252"/>
        <end position="269"/>
    </location>
</feature>
<evidence type="ECO:0000256" key="6">
    <source>
        <dbReference type="ARBA" id="ARBA00023136"/>
    </source>
</evidence>
<evidence type="ECO:0000256" key="5">
    <source>
        <dbReference type="ARBA" id="ARBA00022989"/>
    </source>
</evidence>
<keyword evidence="5 7" id="KW-1133">Transmembrane helix</keyword>
<feature type="transmembrane region" description="Helical" evidence="7">
    <location>
        <begin position="145"/>
        <end position="164"/>
    </location>
</feature>
<evidence type="ECO:0000313" key="10">
    <source>
        <dbReference type="Proteomes" id="UP000886857"/>
    </source>
</evidence>
<dbReference type="Pfam" id="PF07690">
    <property type="entry name" value="MFS_1"/>
    <property type="match status" value="1"/>
</dbReference>
<dbReference type="PANTHER" id="PTHR23514:SF3">
    <property type="entry name" value="BYPASS OF STOP CODON PROTEIN 6"/>
    <property type="match status" value="1"/>
</dbReference>
<dbReference type="GO" id="GO:0022857">
    <property type="term" value="F:transmembrane transporter activity"/>
    <property type="evidence" value="ECO:0007669"/>
    <property type="project" value="InterPro"/>
</dbReference>
<feature type="domain" description="Major facilitator superfamily (MFS) profile" evidence="8">
    <location>
        <begin position="12"/>
        <end position="398"/>
    </location>
</feature>
<evidence type="ECO:0000256" key="3">
    <source>
        <dbReference type="ARBA" id="ARBA00022448"/>
    </source>
</evidence>
<keyword evidence="3" id="KW-0813">Transport</keyword>
<evidence type="ECO:0000256" key="1">
    <source>
        <dbReference type="ARBA" id="ARBA00004651"/>
    </source>
</evidence>
<evidence type="ECO:0000313" key="9">
    <source>
        <dbReference type="EMBL" id="HIU98545.1"/>
    </source>
</evidence>
<dbReference type="Gene3D" id="1.20.1250.20">
    <property type="entry name" value="MFS general substrate transporter like domains"/>
    <property type="match status" value="1"/>
</dbReference>
<dbReference type="InterPro" id="IPR020846">
    <property type="entry name" value="MFS_dom"/>
</dbReference>
<evidence type="ECO:0000256" key="7">
    <source>
        <dbReference type="SAM" id="Phobius"/>
    </source>
</evidence>